<dbReference type="InterPro" id="IPR046342">
    <property type="entry name" value="CBS_dom_sf"/>
</dbReference>
<keyword evidence="8" id="KW-1185">Reference proteome</keyword>
<dbReference type="PROSITE" id="PS50109">
    <property type="entry name" value="HIS_KIN"/>
    <property type="match status" value="1"/>
</dbReference>
<name>A0ABN1E1C2_9PROT</name>
<feature type="domain" description="Histidine kinase" evidence="6">
    <location>
        <begin position="176"/>
        <end position="397"/>
    </location>
</feature>
<dbReference type="SMART" id="SM00388">
    <property type="entry name" value="HisKA"/>
    <property type="match status" value="1"/>
</dbReference>
<dbReference type="Proteomes" id="UP001499951">
    <property type="component" value="Unassembled WGS sequence"/>
</dbReference>
<evidence type="ECO:0000256" key="5">
    <source>
        <dbReference type="ARBA" id="ARBA00022777"/>
    </source>
</evidence>
<proteinExistence type="predicted"/>
<dbReference type="Pfam" id="PF00512">
    <property type="entry name" value="HisKA"/>
    <property type="match status" value="1"/>
</dbReference>
<dbReference type="Pfam" id="PF02518">
    <property type="entry name" value="HATPase_c"/>
    <property type="match status" value="1"/>
</dbReference>
<keyword evidence="5" id="KW-0418">Kinase</keyword>
<gene>
    <name evidence="7" type="ORF">GCM10008942_00800</name>
</gene>
<dbReference type="PANTHER" id="PTHR43047">
    <property type="entry name" value="TWO-COMPONENT HISTIDINE PROTEIN KINASE"/>
    <property type="match status" value="1"/>
</dbReference>
<dbReference type="EC" id="2.7.13.3" evidence="2"/>
<evidence type="ECO:0000256" key="1">
    <source>
        <dbReference type="ARBA" id="ARBA00000085"/>
    </source>
</evidence>
<dbReference type="PANTHER" id="PTHR43047:SF72">
    <property type="entry name" value="OSMOSENSING HISTIDINE PROTEIN KINASE SLN1"/>
    <property type="match status" value="1"/>
</dbReference>
<evidence type="ECO:0000259" key="6">
    <source>
        <dbReference type="PROSITE" id="PS50109"/>
    </source>
</evidence>
<dbReference type="InterPro" id="IPR036097">
    <property type="entry name" value="HisK_dim/P_sf"/>
</dbReference>
<accession>A0ABN1E1C2</accession>
<dbReference type="SUPFAM" id="SSF47384">
    <property type="entry name" value="Homodimeric domain of signal transducing histidine kinase"/>
    <property type="match status" value="1"/>
</dbReference>
<dbReference type="SUPFAM" id="SSF54631">
    <property type="entry name" value="CBS-domain pair"/>
    <property type="match status" value="1"/>
</dbReference>
<dbReference type="SUPFAM" id="SSF55874">
    <property type="entry name" value="ATPase domain of HSP90 chaperone/DNA topoisomerase II/histidine kinase"/>
    <property type="match status" value="1"/>
</dbReference>
<evidence type="ECO:0000313" key="8">
    <source>
        <dbReference type="Proteomes" id="UP001499951"/>
    </source>
</evidence>
<dbReference type="CDD" id="cd00082">
    <property type="entry name" value="HisKA"/>
    <property type="match status" value="1"/>
</dbReference>
<dbReference type="Gene3D" id="1.10.287.130">
    <property type="match status" value="1"/>
</dbReference>
<comment type="caution">
    <text evidence="7">The sequence shown here is derived from an EMBL/GenBank/DDBJ whole genome shotgun (WGS) entry which is preliminary data.</text>
</comment>
<dbReference type="Gene3D" id="3.30.565.10">
    <property type="entry name" value="Histidine kinase-like ATPase, C-terminal domain"/>
    <property type="match status" value="1"/>
</dbReference>
<dbReference type="EMBL" id="BAAADD010000001">
    <property type="protein sequence ID" value="GAA0556165.1"/>
    <property type="molecule type" value="Genomic_DNA"/>
</dbReference>
<comment type="catalytic activity">
    <reaction evidence="1">
        <text>ATP + protein L-histidine = ADP + protein N-phospho-L-histidine.</text>
        <dbReference type="EC" id="2.7.13.3"/>
    </reaction>
</comment>
<evidence type="ECO:0000256" key="3">
    <source>
        <dbReference type="ARBA" id="ARBA00022553"/>
    </source>
</evidence>
<protein>
    <recommendedName>
        <fullName evidence="2">histidine kinase</fullName>
        <ecNumber evidence="2">2.7.13.3</ecNumber>
    </recommendedName>
</protein>
<dbReference type="PRINTS" id="PR00344">
    <property type="entry name" value="BCTRLSENSOR"/>
</dbReference>
<evidence type="ECO:0000256" key="2">
    <source>
        <dbReference type="ARBA" id="ARBA00012438"/>
    </source>
</evidence>
<dbReference type="RefSeq" id="WP_166930325.1">
    <property type="nucleotide sequence ID" value="NZ_BAAADD010000001.1"/>
</dbReference>
<dbReference type="InterPro" id="IPR036890">
    <property type="entry name" value="HATPase_C_sf"/>
</dbReference>
<dbReference type="InterPro" id="IPR003594">
    <property type="entry name" value="HATPase_dom"/>
</dbReference>
<dbReference type="InterPro" id="IPR005467">
    <property type="entry name" value="His_kinase_dom"/>
</dbReference>
<organism evidence="7 8">
    <name type="scientific">Rhizomicrobium electricum</name>
    <dbReference type="NCBI Taxonomy" id="480070"/>
    <lineage>
        <taxon>Bacteria</taxon>
        <taxon>Pseudomonadati</taxon>
        <taxon>Pseudomonadota</taxon>
        <taxon>Alphaproteobacteria</taxon>
        <taxon>Micropepsales</taxon>
        <taxon>Micropepsaceae</taxon>
        <taxon>Rhizomicrobium</taxon>
    </lineage>
</organism>
<dbReference type="InterPro" id="IPR004358">
    <property type="entry name" value="Sig_transdc_His_kin-like_C"/>
</dbReference>
<dbReference type="Gene3D" id="3.10.580.10">
    <property type="entry name" value="CBS-domain"/>
    <property type="match status" value="1"/>
</dbReference>
<dbReference type="SMART" id="SM00387">
    <property type="entry name" value="HATPase_c"/>
    <property type="match status" value="1"/>
</dbReference>
<dbReference type="InterPro" id="IPR003661">
    <property type="entry name" value="HisK_dim/P_dom"/>
</dbReference>
<keyword evidence="4" id="KW-0808">Transferase</keyword>
<evidence type="ECO:0000256" key="4">
    <source>
        <dbReference type="ARBA" id="ARBA00022679"/>
    </source>
</evidence>
<evidence type="ECO:0000313" key="7">
    <source>
        <dbReference type="EMBL" id="GAA0556165.1"/>
    </source>
</evidence>
<sequence length="407" mass="43249">MSSFGGVHASKPDIDAAWTAGRIAVGLPPISEDATCAEVYEMLHAPGAPRAAAVVDYDGRVLGLINRLRFLSKYAQRFIPELYGRRSIMALANPYALVLDENMRVSEVAATITEDHPDALRECFVITQGGKYLGIGTSEELVKAKMALLAAREEQLNAAMVAADDADRTRSNFLALMSHELRTPLNAIIGFSEVIAGEMFGPHSVKRYGDYANDILGAGRHLLALINDILDLSKIDAGHLELHSEPVDLCALLQDAVKFLAGRAADGKVRLCLAMPDELPPVRADALRLKQVLLNLLSNAVKFTLPDGTVTIGACVAANGGVEISVADTGIGMAPDEIPIALEPFRQVSSPHARNVEGTGLGLSLAKALTERHGGTLSIESKRDVGTTVRIHLPPGRTIAADSTAAA</sequence>
<reference evidence="7 8" key="1">
    <citation type="journal article" date="2019" name="Int. J. Syst. Evol. Microbiol.">
        <title>The Global Catalogue of Microorganisms (GCM) 10K type strain sequencing project: providing services to taxonomists for standard genome sequencing and annotation.</title>
        <authorList>
            <consortium name="The Broad Institute Genomics Platform"/>
            <consortium name="The Broad Institute Genome Sequencing Center for Infectious Disease"/>
            <person name="Wu L."/>
            <person name="Ma J."/>
        </authorList>
    </citation>
    <scope>NUCLEOTIDE SEQUENCE [LARGE SCALE GENOMIC DNA]</scope>
    <source>
        <strain evidence="7 8">JCM 15089</strain>
    </source>
</reference>
<keyword evidence="3" id="KW-0597">Phosphoprotein</keyword>